<evidence type="ECO:0000313" key="2">
    <source>
        <dbReference type="Proteomes" id="UP000242188"/>
    </source>
</evidence>
<reference evidence="1 2" key="1">
    <citation type="journal article" date="2017" name="Nat. Ecol. Evol.">
        <title>Scallop genome provides insights into evolution of bilaterian karyotype and development.</title>
        <authorList>
            <person name="Wang S."/>
            <person name="Zhang J."/>
            <person name="Jiao W."/>
            <person name="Li J."/>
            <person name="Xun X."/>
            <person name="Sun Y."/>
            <person name="Guo X."/>
            <person name="Huan P."/>
            <person name="Dong B."/>
            <person name="Zhang L."/>
            <person name="Hu X."/>
            <person name="Sun X."/>
            <person name="Wang J."/>
            <person name="Zhao C."/>
            <person name="Wang Y."/>
            <person name="Wang D."/>
            <person name="Huang X."/>
            <person name="Wang R."/>
            <person name="Lv J."/>
            <person name="Li Y."/>
            <person name="Zhang Z."/>
            <person name="Liu B."/>
            <person name="Lu W."/>
            <person name="Hui Y."/>
            <person name="Liang J."/>
            <person name="Zhou Z."/>
            <person name="Hou R."/>
            <person name="Li X."/>
            <person name="Liu Y."/>
            <person name="Li H."/>
            <person name="Ning X."/>
            <person name="Lin Y."/>
            <person name="Zhao L."/>
            <person name="Xing Q."/>
            <person name="Dou J."/>
            <person name="Li Y."/>
            <person name="Mao J."/>
            <person name="Guo H."/>
            <person name="Dou H."/>
            <person name="Li T."/>
            <person name="Mu C."/>
            <person name="Jiang W."/>
            <person name="Fu Q."/>
            <person name="Fu X."/>
            <person name="Miao Y."/>
            <person name="Liu J."/>
            <person name="Yu Q."/>
            <person name="Li R."/>
            <person name="Liao H."/>
            <person name="Li X."/>
            <person name="Kong Y."/>
            <person name="Jiang Z."/>
            <person name="Chourrout D."/>
            <person name="Li R."/>
            <person name="Bao Z."/>
        </authorList>
    </citation>
    <scope>NUCLEOTIDE SEQUENCE [LARGE SCALE GENOMIC DNA]</scope>
    <source>
        <strain evidence="1 2">PY_sf001</strain>
    </source>
</reference>
<dbReference type="OrthoDB" id="6156774at2759"/>
<gene>
    <name evidence="1" type="ORF">KP79_PYT26132</name>
</gene>
<organism evidence="1 2">
    <name type="scientific">Mizuhopecten yessoensis</name>
    <name type="common">Japanese scallop</name>
    <name type="synonym">Patinopecten yessoensis</name>
    <dbReference type="NCBI Taxonomy" id="6573"/>
    <lineage>
        <taxon>Eukaryota</taxon>
        <taxon>Metazoa</taxon>
        <taxon>Spiralia</taxon>
        <taxon>Lophotrochozoa</taxon>
        <taxon>Mollusca</taxon>
        <taxon>Bivalvia</taxon>
        <taxon>Autobranchia</taxon>
        <taxon>Pteriomorphia</taxon>
        <taxon>Pectinida</taxon>
        <taxon>Pectinoidea</taxon>
        <taxon>Pectinidae</taxon>
        <taxon>Mizuhopecten</taxon>
    </lineage>
</organism>
<sequence>MKTLHNQHLPEFVAKIKEESNERVKLELWGRKWNLVIKGLPGSSAETPKETEVKFRTFLKTELKLSGEHVDSILLQAIHRLPSGDIHSRNFIVRFMSLIDRDMVMKSAMGNLKAGCGKAVMTDLTPELSKLRGALLKKRREMAPSLKAKTKLVYLKDAPFLELVPRK</sequence>
<dbReference type="Gene3D" id="3.30.70.1820">
    <property type="entry name" value="L1 transposable element, RRM domain"/>
    <property type="match status" value="1"/>
</dbReference>
<comment type="caution">
    <text evidence="1">The sequence shown here is derived from an EMBL/GenBank/DDBJ whole genome shotgun (WGS) entry which is preliminary data.</text>
</comment>
<dbReference type="Proteomes" id="UP000242188">
    <property type="component" value="Unassembled WGS sequence"/>
</dbReference>
<keyword evidence="2" id="KW-1185">Reference proteome</keyword>
<dbReference type="AlphaFoldDB" id="A0A210QHA2"/>
<protein>
    <submittedName>
        <fullName evidence="1">Uncharacterized protein</fullName>
    </submittedName>
</protein>
<dbReference type="EMBL" id="NEDP02003699">
    <property type="protein sequence ID" value="OWF48114.1"/>
    <property type="molecule type" value="Genomic_DNA"/>
</dbReference>
<accession>A0A210QHA2</accession>
<proteinExistence type="predicted"/>
<name>A0A210QHA2_MIZYE</name>
<evidence type="ECO:0000313" key="1">
    <source>
        <dbReference type="EMBL" id="OWF48114.1"/>
    </source>
</evidence>